<feature type="non-terminal residue" evidence="2">
    <location>
        <position position="223"/>
    </location>
</feature>
<dbReference type="EMBL" id="GL444114">
    <property type="protein sequence ID" value="EFN61269.1"/>
    <property type="molecule type" value="Genomic_DNA"/>
</dbReference>
<reference evidence="2 3" key="1">
    <citation type="journal article" date="2010" name="Science">
        <title>Genomic comparison of the ants Camponotus floridanus and Harpegnathos saltator.</title>
        <authorList>
            <person name="Bonasio R."/>
            <person name="Zhang G."/>
            <person name="Ye C."/>
            <person name="Mutti N.S."/>
            <person name="Fang X."/>
            <person name="Qin N."/>
            <person name="Donahue G."/>
            <person name="Yang P."/>
            <person name="Li Q."/>
            <person name="Li C."/>
            <person name="Zhang P."/>
            <person name="Huang Z."/>
            <person name="Berger S.L."/>
            <person name="Reinberg D."/>
            <person name="Wang J."/>
            <person name="Liebig J."/>
        </authorList>
    </citation>
    <scope>NUCLEOTIDE SEQUENCE [LARGE SCALE GENOMIC DNA]</scope>
    <source>
        <strain evidence="3">C129</strain>
    </source>
</reference>
<dbReference type="Gene3D" id="3.30.420.10">
    <property type="entry name" value="Ribonuclease H-like superfamily/Ribonuclease H"/>
    <property type="match status" value="1"/>
</dbReference>
<dbReference type="OrthoDB" id="7555448at2759"/>
<keyword evidence="3" id="KW-1185">Reference proteome</keyword>
<sequence length="223" mass="26356">PLLSEKHVMKRLAWAKENLDRDWSNVIFTDEASVWGYITIRRSWSTLTNRLIQWTVKHPVKVHLWGCFSKQGFGALHLFTYDLNAPKMLFTYNLNAPKMLNIYEKCLLPTAEQCFIKKNKDWILQEDNDRKHRSKLCTEWKEQSGIVTLDWPSQSPDANPIENVWAYLKHKLRGKRVCTLKQLTRQIRLIWRSLPNEYAVNLVESMPRRCQAIINAGGDWTHY</sequence>
<protein>
    <submittedName>
        <fullName evidence="2">Transposable element Tcb1 transposase</fullName>
    </submittedName>
</protein>
<accession>E2AZ79</accession>
<evidence type="ECO:0000259" key="1">
    <source>
        <dbReference type="Pfam" id="PF13358"/>
    </source>
</evidence>
<proteinExistence type="predicted"/>
<gene>
    <name evidence="2" type="ORF">EAG_01160</name>
</gene>
<feature type="domain" description="Tc1-like transposase DDE" evidence="1">
    <location>
        <begin position="118"/>
        <end position="183"/>
    </location>
</feature>
<dbReference type="Pfam" id="PF13358">
    <property type="entry name" value="DDE_3"/>
    <property type="match status" value="1"/>
</dbReference>
<dbReference type="PANTHER" id="PTHR23022">
    <property type="entry name" value="TRANSPOSABLE ELEMENT-RELATED"/>
    <property type="match status" value="1"/>
</dbReference>
<dbReference type="InterPro" id="IPR052338">
    <property type="entry name" value="Transposase_5"/>
</dbReference>
<dbReference type="GO" id="GO:0003676">
    <property type="term" value="F:nucleic acid binding"/>
    <property type="evidence" value="ECO:0007669"/>
    <property type="project" value="InterPro"/>
</dbReference>
<dbReference type="InParanoid" id="E2AZ79"/>
<dbReference type="PANTHER" id="PTHR23022:SF135">
    <property type="entry name" value="SI:DKEY-77F5.3"/>
    <property type="match status" value="1"/>
</dbReference>
<dbReference type="InterPro" id="IPR036397">
    <property type="entry name" value="RNaseH_sf"/>
</dbReference>
<dbReference type="Proteomes" id="UP000000311">
    <property type="component" value="Unassembled WGS sequence"/>
</dbReference>
<dbReference type="STRING" id="104421.E2AZ79"/>
<dbReference type="OMA" id="RICTTKL"/>
<dbReference type="AlphaFoldDB" id="E2AZ79"/>
<evidence type="ECO:0000313" key="3">
    <source>
        <dbReference type="Proteomes" id="UP000000311"/>
    </source>
</evidence>
<organism evidence="3">
    <name type="scientific">Camponotus floridanus</name>
    <name type="common">Florida carpenter ant</name>
    <dbReference type="NCBI Taxonomy" id="104421"/>
    <lineage>
        <taxon>Eukaryota</taxon>
        <taxon>Metazoa</taxon>
        <taxon>Ecdysozoa</taxon>
        <taxon>Arthropoda</taxon>
        <taxon>Hexapoda</taxon>
        <taxon>Insecta</taxon>
        <taxon>Pterygota</taxon>
        <taxon>Neoptera</taxon>
        <taxon>Endopterygota</taxon>
        <taxon>Hymenoptera</taxon>
        <taxon>Apocrita</taxon>
        <taxon>Aculeata</taxon>
        <taxon>Formicoidea</taxon>
        <taxon>Formicidae</taxon>
        <taxon>Formicinae</taxon>
        <taxon>Camponotus</taxon>
    </lineage>
</organism>
<name>E2AZ79_CAMFO</name>
<evidence type="ECO:0000313" key="2">
    <source>
        <dbReference type="EMBL" id="EFN61269.1"/>
    </source>
</evidence>
<feature type="non-terminal residue" evidence="2">
    <location>
        <position position="1"/>
    </location>
</feature>
<dbReference type="InterPro" id="IPR038717">
    <property type="entry name" value="Tc1-like_DDE_dom"/>
</dbReference>